<dbReference type="SUPFAM" id="SSF47598">
    <property type="entry name" value="Ribbon-helix-helix"/>
    <property type="match status" value="1"/>
</dbReference>
<evidence type="ECO:0000313" key="2">
    <source>
        <dbReference type="Proteomes" id="UP000808215"/>
    </source>
</evidence>
<reference evidence="1 2" key="1">
    <citation type="submission" date="2020-11" db="EMBL/GenBank/DDBJ databases">
        <title>Enhanced detection system for hospital associated transmission using whole genome sequencing surveillance.</title>
        <authorList>
            <person name="Harrison L.H."/>
            <person name="Van Tyne D."/>
            <person name="Marsh J.W."/>
            <person name="Griffith M.P."/>
            <person name="Snyder D.J."/>
            <person name="Cooper V.S."/>
            <person name="Mustapha M."/>
        </authorList>
    </citation>
    <scope>NUCLEOTIDE SEQUENCE [LARGE SCALE GENOMIC DNA]</scope>
    <source>
        <strain evidence="1 2">BC00020</strain>
    </source>
</reference>
<protein>
    <recommendedName>
        <fullName evidence="3">CopG-like ribbon-helix-helix domain-containing protein</fullName>
    </recommendedName>
</protein>
<gene>
    <name evidence="1" type="ORF">I5589_14425</name>
</gene>
<dbReference type="Proteomes" id="UP000808215">
    <property type="component" value="Unassembled WGS sequence"/>
</dbReference>
<evidence type="ECO:0008006" key="3">
    <source>
        <dbReference type="Google" id="ProtNLM"/>
    </source>
</evidence>
<organism evidence="1 2">
    <name type="scientific">Burkholderia vietnamiensis</name>
    <dbReference type="NCBI Taxonomy" id="60552"/>
    <lineage>
        <taxon>Bacteria</taxon>
        <taxon>Pseudomonadati</taxon>
        <taxon>Pseudomonadota</taxon>
        <taxon>Betaproteobacteria</taxon>
        <taxon>Burkholderiales</taxon>
        <taxon>Burkholderiaceae</taxon>
        <taxon>Burkholderia</taxon>
        <taxon>Burkholderia cepacia complex</taxon>
    </lineage>
</organism>
<dbReference type="RefSeq" id="WP_034192680.1">
    <property type="nucleotide sequence ID" value="NZ_CAAAFK010000004.1"/>
</dbReference>
<proteinExistence type="predicted"/>
<evidence type="ECO:0000313" key="1">
    <source>
        <dbReference type="EMBL" id="MBJ9688268.1"/>
    </source>
</evidence>
<comment type="caution">
    <text evidence="1">The sequence shown here is derived from an EMBL/GenBank/DDBJ whole genome shotgun (WGS) entry which is preliminary data.</text>
</comment>
<dbReference type="InterPro" id="IPR010985">
    <property type="entry name" value="Ribbon_hlx_hlx"/>
</dbReference>
<accession>A0ABS1AVY1</accession>
<sequence length="67" mass="7526">MSRLKDESLSIRTSADIKQLLRMAAERERRSVASMIEILVLDYARAHNLKLDRKDNDSVKGGASHAS</sequence>
<keyword evidence="2" id="KW-1185">Reference proteome</keyword>
<name>A0ABS1AVY1_BURVI</name>
<dbReference type="EMBL" id="JADVKH010000028">
    <property type="protein sequence ID" value="MBJ9688268.1"/>
    <property type="molecule type" value="Genomic_DNA"/>
</dbReference>